<dbReference type="InterPro" id="IPR022742">
    <property type="entry name" value="Hydrolase_4"/>
</dbReference>
<sequence length="315" mass="34434">MELAQAPFFTDVQPGPEGGAAHWMDTSDGKRIRVGHWAAPNAKGTVLLFPGRTEYIEKYGLTAAELGRRGLATMAIDWRGQGLADRLLNDVRVGHVDVFSDYQKDVAAMVRAARGLGLPRPFYLLAHSMGGCIGLRAVMEGLNVQAAAFTGPMWGIRIARHMLPAAHILGRIMPLIGRGHLLPPGTKLDPYVLADPFDGNMLTTHQPMFEMMREQLLAHPDLSLGGPSIIWLREALAETAHLAGRPSPNLPCLAFLGSNERIVHIPRIHQRMATWKQGRLEIVSGGEHEVLMEGPEITTPIYDAIATLFLGTADR</sequence>
<organism evidence="2 3">
    <name type="scientific">Sulfitobacter sabulilitoris</name>
    <dbReference type="NCBI Taxonomy" id="2562655"/>
    <lineage>
        <taxon>Bacteria</taxon>
        <taxon>Pseudomonadati</taxon>
        <taxon>Pseudomonadota</taxon>
        <taxon>Alphaproteobacteria</taxon>
        <taxon>Rhodobacterales</taxon>
        <taxon>Roseobacteraceae</taxon>
        <taxon>Sulfitobacter</taxon>
    </lineage>
</organism>
<comment type="caution">
    <text evidence="2">The sequence shown here is derived from an EMBL/GenBank/DDBJ whole genome shotgun (WGS) entry which is preliminary data.</text>
</comment>
<dbReference type="EMBL" id="VANS01000001">
    <property type="protein sequence ID" value="TMM55068.1"/>
    <property type="molecule type" value="Genomic_DNA"/>
</dbReference>
<evidence type="ECO:0000313" key="2">
    <source>
        <dbReference type="EMBL" id="TMM55068.1"/>
    </source>
</evidence>
<dbReference type="RefSeq" id="WP_138661238.1">
    <property type="nucleotide sequence ID" value="NZ_VANS01000001.1"/>
</dbReference>
<dbReference type="Gene3D" id="3.40.50.1820">
    <property type="entry name" value="alpha/beta hydrolase"/>
    <property type="match status" value="1"/>
</dbReference>
<evidence type="ECO:0000313" key="3">
    <source>
        <dbReference type="Proteomes" id="UP000309550"/>
    </source>
</evidence>
<evidence type="ECO:0000259" key="1">
    <source>
        <dbReference type="Pfam" id="PF12146"/>
    </source>
</evidence>
<dbReference type="AlphaFoldDB" id="A0A5S3PKW0"/>
<dbReference type="PANTHER" id="PTHR11614">
    <property type="entry name" value="PHOSPHOLIPASE-RELATED"/>
    <property type="match status" value="1"/>
</dbReference>
<dbReference type="OrthoDB" id="9788260at2"/>
<keyword evidence="3" id="KW-1185">Reference proteome</keyword>
<dbReference type="InterPro" id="IPR051044">
    <property type="entry name" value="MAG_DAG_Lipase"/>
</dbReference>
<dbReference type="InterPro" id="IPR029058">
    <property type="entry name" value="AB_hydrolase_fold"/>
</dbReference>
<name>A0A5S3PKW0_9RHOB</name>
<feature type="domain" description="Serine aminopeptidase S33" evidence="1">
    <location>
        <begin position="41"/>
        <end position="293"/>
    </location>
</feature>
<proteinExistence type="predicted"/>
<dbReference type="GO" id="GO:0016787">
    <property type="term" value="F:hydrolase activity"/>
    <property type="evidence" value="ECO:0007669"/>
    <property type="project" value="UniProtKB-KW"/>
</dbReference>
<dbReference type="Pfam" id="PF12146">
    <property type="entry name" value="Hydrolase_4"/>
    <property type="match status" value="1"/>
</dbReference>
<gene>
    <name evidence="2" type="ORF">FDT80_05725</name>
</gene>
<dbReference type="SUPFAM" id="SSF53474">
    <property type="entry name" value="alpha/beta-Hydrolases"/>
    <property type="match status" value="1"/>
</dbReference>
<accession>A0A5S3PKW0</accession>
<dbReference type="Proteomes" id="UP000309550">
    <property type="component" value="Unassembled WGS sequence"/>
</dbReference>
<reference evidence="2 3" key="1">
    <citation type="submission" date="2019-05" db="EMBL/GenBank/DDBJ databases">
        <title>Sulfitobacter sabulilitoris sp. nov., isolated from a marine sand.</title>
        <authorList>
            <person name="Yoon J.-H."/>
        </authorList>
    </citation>
    <scope>NUCLEOTIDE SEQUENCE [LARGE SCALE GENOMIC DNA]</scope>
    <source>
        <strain evidence="2 3">HSMS-29</strain>
    </source>
</reference>
<protein>
    <submittedName>
        <fullName evidence="2">Alpha/beta hydrolase</fullName>
    </submittedName>
</protein>
<keyword evidence="2" id="KW-0378">Hydrolase</keyword>